<organism evidence="3 4">
    <name type="scientific">Enterovirga rhinocerotis</name>
    <dbReference type="NCBI Taxonomy" id="1339210"/>
    <lineage>
        <taxon>Bacteria</taxon>
        <taxon>Pseudomonadati</taxon>
        <taxon>Pseudomonadota</taxon>
        <taxon>Alphaproteobacteria</taxon>
        <taxon>Hyphomicrobiales</taxon>
        <taxon>Methylobacteriaceae</taxon>
        <taxon>Enterovirga</taxon>
    </lineage>
</organism>
<dbReference type="EMBL" id="SNZR01000011">
    <property type="protein sequence ID" value="TDR94041.1"/>
    <property type="molecule type" value="Genomic_DNA"/>
</dbReference>
<evidence type="ECO:0000256" key="1">
    <source>
        <dbReference type="ARBA" id="ARBA00009387"/>
    </source>
</evidence>
<comment type="similarity">
    <text evidence="1">Belongs to the virb1 family.</text>
</comment>
<dbReference type="Pfam" id="PF01464">
    <property type="entry name" value="SLT"/>
    <property type="match status" value="1"/>
</dbReference>
<feature type="domain" description="Transglycosylase SLT" evidence="2">
    <location>
        <begin position="135"/>
        <end position="189"/>
    </location>
</feature>
<dbReference type="OrthoDB" id="8477976at2"/>
<dbReference type="SUPFAM" id="SSF53955">
    <property type="entry name" value="Lysozyme-like"/>
    <property type="match status" value="1"/>
</dbReference>
<dbReference type="Proteomes" id="UP000295122">
    <property type="component" value="Unassembled WGS sequence"/>
</dbReference>
<gene>
    <name evidence="3" type="ORF">EV668_1312</name>
</gene>
<dbReference type="InterPro" id="IPR023346">
    <property type="entry name" value="Lysozyme-like_dom_sf"/>
</dbReference>
<proteinExistence type="inferred from homology"/>
<evidence type="ECO:0000313" key="3">
    <source>
        <dbReference type="EMBL" id="TDR94041.1"/>
    </source>
</evidence>
<protein>
    <submittedName>
        <fullName evidence="3">Transglycosylase-like protein with SLT domain</fullName>
    </submittedName>
</protein>
<dbReference type="InterPro" id="IPR008258">
    <property type="entry name" value="Transglycosylase_SLT_dom_1"/>
</dbReference>
<keyword evidence="4" id="KW-1185">Reference proteome</keyword>
<comment type="caution">
    <text evidence="3">The sequence shown here is derived from an EMBL/GenBank/DDBJ whole genome shotgun (WGS) entry which is preliminary data.</text>
</comment>
<dbReference type="AlphaFoldDB" id="A0A4R7C704"/>
<name>A0A4R7C704_9HYPH</name>
<evidence type="ECO:0000259" key="2">
    <source>
        <dbReference type="Pfam" id="PF01464"/>
    </source>
</evidence>
<evidence type="ECO:0000313" key="4">
    <source>
        <dbReference type="Proteomes" id="UP000295122"/>
    </source>
</evidence>
<accession>A0A4R7C704</accession>
<dbReference type="RefSeq" id="WP_133768984.1">
    <property type="nucleotide sequence ID" value="NZ_SNZR01000011.1"/>
</dbReference>
<dbReference type="Gene3D" id="1.10.530.10">
    <property type="match status" value="1"/>
</dbReference>
<sequence>MRSWTEERFARARAALPAGCEDVVWLTPRAEAVMRPVPARPSQVRIRAARASACLAGGMVISAMVPGTALAPLGEARAAFAPFSLAPPPTVTALIPITPPPAATLQDGLAAVRAQIDQYLRFGNREVPRPIVDAIVKAANVTKVDPIYLMALADKESGFRPEVKASTSSAQGLYQFIDRTWLEVVRRFGPDHGLAEEAAAIGIVLGERERPFVEDEAMRERILALRNEPYLSAIMAAEMLKKDAAEIGFQFGRRLTTAEMYLAHFLGIEDAARFLALREEKEPAVASHAFPAAARANVAIFYGPATRARRGRRWARPSLTVPEVYGKIQGMMESRMDRFGGVATYAAAELRN</sequence>
<reference evidence="3 4" key="1">
    <citation type="submission" date="2019-03" db="EMBL/GenBank/DDBJ databases">
        <title>Genomic Encyclopedia of Type Strains, Phase IV (KMG-IV): sequencing the most valuable type-strain genomes for metagenomic binning, comparative biology and taxonomic classification.</title>
        <authorList>
            <person name="Goeker M."/>
        </authorList>
    </citation>
    <scope>NUCLEOTIDE SEQUENCE [LARGE SCALE GENOMIC DNA]</scope>
    <source>
        <strain evidence="3 4">DSM 25903</strain>
    </source>
</reference>